<evidence type="ECO:0000256" key="1">
    <source>
        <dbReference type="ARBA" id="ARBA00004323"/>
    </source>
</evidence>
<dbReference type="GO" id="GO:0000009">
    <property type="term" value="F:alpha-1,6-mannosyltransferase activity"/>
    <property type="evidence" value="ECO:0007669"/>
    <property type="project" value="TreeGrafter"/>
</dbReference>
<dbReference type="GeneID" id="63797012"/>
<dbReference type="InterPro" id="IPR052086">
    <property type="entry name" value="Mannan_Polymerase_Subunit"/>
</dbReference>
<dbReference type="AlphaFoldDB" id="A0A364L7J5"/>
<keyword evidence="10" id="KW-1185">Reference proteome</keyword>
<feature type="region of interest" description="Disordered" evidence="8">
    <location>
        <begin position="295"/>
        <end position="418"/>
    </location>
</feature>
<dbReference type="Pfam" id="PF03452">
    <property type="entry name" value="Anp1"/>
    <property type="match status" value="1"/>
</dbReference>
<comment type="similarity">
    <text evidence="7">Belongs to the ANP1/MMN9/VAN1 family.</text>
</comment>
<evidence type="ECO:0000256" key="8">
    <source>
        <dbReference type="SAM" id="MobiDB-lite"/>
    </source>
</evidence>
<dbReference type="PANTHER" id="PTHR43083:SF2">
    <property type="entry name" value="MANNAN POLYMERASE II COMPLEX ANP1 SUBUNIT"/>
    <property type="match status" value="1"/>
</dbReference>
<dbReference type="GO" id="GO:0000136">
    <property type="term" value="C:mannan polymerase complex"/>
    <property type="evidence" value="ECO:0007669"/>
    <property type="project" value="TreeGrafter"/>
</dbReference>
<dbReference type="SUPFAM" id="SSF53448">
    <property type="entry name" value="Nucleotide-diphospho-sugar transferases"/>
    <property type="match status" value="1"/>
</dbReference>
<evidence type="ECO:0000313" key="10">
    <source>
        <dbReference type="Proteomes" id="UP000249363"/>
    </source>
</evidence>
<dbReference type="GO" id="GO:0006487">
    <property type="term" value="P:protein N-linked glycosylation"/>
    <property type="evidence" value="ECO:0007669"/>
    <property type="project" value="TreeGrafter"/>
</dbReference>
<organism evidence="9 10">
    <name type="scientific">Talaromyces amestolkiae</name>
    <dbReference type="NCBI Taxonomy" id="1196081"/>
    <lineage>
        <taxon>Eukaryota</taxon>
        <taxon>Fungi</taxon>
        <taxon>Dikarya</taxon>
        <taxon>Ascomycota</taxon>
        <taxon>Pezizomycotina</taxon>
        <taxon>Eurotiomycetes</taxon>
        <taxon>Eurotiomycetidae</taxon>
        <taxon>Eurotiales</taxon>
        <taxon>Trichocomaceae</taxon>
        <taxon>Talaromyces</taxon>
        <taxon>Talaromyces sect. Talaromyces</taxon>
    </lineage>
</organism>
<evidence type="ECO:0000256" key="5">
    <source>
        <dbReference type="ARBA" id="ARBA00023034"/>
    </source>
</evidence>
<dbReference type="Gene3D" id="3.90.550.10">
    <property type="entry name" value="Spore Coat Polysaccharide Biosynthesis Protein SpsA, Chain A"/>
    <property type="match status" value="1"/>
</dbReference>
<accession>A0A364L7J5</accession>
<dbReference type="InterPro" id="IPR029044">
    <property type="entry name" value="Nucleotide-diphossugar_trans"/>
</dbReference>
<dbReference type="PANTHER" id="PTHR43083">
    <property type="entry name" value="MANNAN POLYMERASE II"/>
    <property type="match status" value="1"/>
</dbReference>
<name>A0A364L7J5_TALAM</name>
<evidence type="ECO:0000256" key="4">
    <source>
        <dbReference type="ARBA" id="ARBA00022989"/>
    </source>
</evidence>
<dbReference type="STRING" id="1196081.A0A364L7J5"/>
<feature type="compositionally biased region" description="Basic and acidic residues" evidence="8">
    <location>
        <begin position="373"/>
        <end position="418"/>
    </location>
</feature>
<keyword evidence="2" id="KW-0812">Transmembrane</keyword>
<sequence length="418" mass="47862">MGWHREERVLMCTPLRDAQAHLPMFFSHLRNLTYPHHLIDLAFLVSDSKDNTLSLLSSLLTDLQNDEDPKMPFGEISVIEKDFGQQVNQDVESRHGFAAQASRRKLMAQARNWLLSATLRPTHSWVYWRDADVETAPFTILEDLMRHNKDVIVPNEDVWRPLPDWLGGEQPYDLNSWQESETALALADSLDEDAVIVEGYAEYATWRPHLAYLRDPYGDPDMELEIDGVGGVSILAKAKVFRSGVHFPAFSFEKHAETEAFGKMAKRMQYSVVGLPHYTIWHLYEPSVDDLRHMEEMEQERKQREAKEKEEKAEAERQQKLNDRFKDSTEEWEKDGAEVKKKIDKTEQTQKVEKVGKGQPKAAAVEGAESDVENERRPAIPAKSEKEAAGAGPKDSKPNTQKEKTRQDSSGNHNEKLQ</sequence>
<keyword evidence="4" id="KW-1133">Transmembrane helix</keyword>
<comment type="subcellular location">
    <subcellularLocation>
        <location evidence="1">Golgi apparatus membrane</location>
        <topology evidence="1">Single-pass type II membrane protein</topology>
    </subcellularLocation>
</comment>
<dbReference type="FunFam" id="3.90.550.10:FF:000017">
    <property type="entry name" value="Mannan polymerase II complex ANP1 subunit"/>
    <property type="match status" value="1"/>
</dbReference>
<reference evidence="9 10" key="1">
    <citation type="journal article" date="2017" name="Biotechnol. Biofuels">
        <title>Differential beta-glucosidase expression as a function of carbon source availability in Talaromyces amestolkiae: a genomic and proteomic approach.</title>
        <authorList>
            <person name="de Eugenio L.I."/>
            <person name="Mendez-Liter J.A."/>
            <person name="Nieto-Dominguez M."/>
            <person name="Alonso L."/>
            <person name="Gil-Munoz J."/>
            <person name="Barriuso J."/>
            <person name="Prieto A."/>
            <person name="Martinez M.J."/>
        </authorList>
    </citation>
    <scope>NUCLEOTIDE SEQUENCE [LARGE SCALE GENOMIC DNA]</scope>
    <source>
        <strain evidence="9 10">CIB</strain>
    </source>
</reference>
<dbReference type="EMBL" id="MIKG01000016">
    <property type="protein sequence ID" value="RAO71785.1"/>
    <property type="molecule type" value="Genomic_DNA"/>
</dbReference>
<comment type="caution">
    <text evidence="9">The sequence shown here is derived from an EMBL/GenBank/DDBJ whole genome shotgun (WGS) entry which is preliminary data.</text>
</comment>
<dbReference type="RefSeq" id="XP_040736300.1">
    <property type="nucleotide sequence ID" value="XM_040880531.1"/>
</dbReference>
<evidence type="ECO:0008006" key="11">
    <source>
        <dbReference type="Google" id="ProtNLM"/>
    </source>
</evidence>
<proteinExistence type="inferred from homology"/>
<evidence type="ECO:0000256" key="7">
    <source>
        <dbReference type="ARBA" id="ARBA00037964"/>
    </source>
</evidence>
<dbReference type="Proteomes" id="UP000249363">
    <property type="component" value="Unassembled WGS sequence"/>
</dbReference>
<feature type="compositionally biased region" description="Basic and acidic residues" evidence="8">
    <location>
        <begin position="295"/>
        <end position="356"/>
    </location>
</feature>
<evidence type="ECO:0000256" key="6">
    <source>
        <dbReference type="ARBA" id="ARBA00023136"/>
    </source>
</evidence>
<dbReference type="GO" id="GO:0000032">
    <property type="term" value="P:cell wall mannoprotein biosynthetic process"/>
    <property type="evidence" value="ECO:0007669"/>
    <property type="project" value="TreeGrafter"/>
</dbReference>
<keyword evidence="3" id="KW-0735">Signal-anchor</keyword>
<dbReference type="OrthoDB" id="204164at2759"/>
<keyword evidence="6" id="KW-0472">Membrane</keyword>
<evidence type="ECO:0000256" key="3">
    <source>
        <dbReference type="ARBA" id="ARBA00022968"/>
    </source>
</evidence>
<evidence type="ECO:0000256" key="2">
    <source>
        <dbReference type="ARBA" id="ARBA00022692"/>
    </source>
</evidence>
<evidence type="ECO:0000313" key="9">
    <source>
        <dbReference type="EMBL" id="RAO71785.1"/>
    </source>
</evidence>
<gene>
    <name evidence="9" type="ORF">BHQ10_007797</name>
</gene>
<protein>
    <recommendedName>
        <fullName evidence="11">Mannan polymerase II complex ANP1 subunit</fullName>
    </recommendedName>
</protein>
<keyword evidence="5" id="KW-0333">Golgi apparatus</keyword>